<accession>A0A8K0WAG0</accession>
<dbReference type="Gene3D" id="3.40.50.1820">
    <property type="entry name" value="alpha/beta hydrolase"/>
    <property type="match status" value="1"/>
</dbReference>
<dbReference type="Gene3D" id="2.60.120.260">
    <property type="entry name" value="Galactose-binding domain-like"/>
    <property type="match status" value="1"/>
</dbReference>
<dbReference type="SMART" id="SM00939">
    <property type="entry name" value="PepX_C"/>
    <property type="match status" value="1"/>
</dbReference>
<protein>
    <submittedName>
        <fullName evidence="3">CocE/NonD family hydrolase</fullName>
    </submittedName>
</protein>
<dbReference type="AlphaFoldDB" id="A0A8K0WAG0"/>
<dbReference type="InterPro" id="IPR013736">
    <property type="entry name" value="Xaa-Pro_dipept_C"/>
</dbReference>
<dbReference type="SUPFAM" id="SSF53474">
    <property type="entry name" value="alpha/beta-Hydrolases"/>
    <property type="match status" value="1"/>
</dbReference>
<dbReference type="GO" id="GO:0008239">
    <property type="term" value="F:dipeptidyl-peptidase activity"/>
    <property type="evidence" value="ECO:0007669"/>
    <property type="project" value="InterPro"/>
</dbReference>
<dbReference type="InterPro" id="IPR009799">
    <property type="entry name" value="EthD_dom"/>
</dbReference>
<gene>
    <name evidence="3" type="ORF">BKA59DRAFT_404151</name>
</gene>
<sequence length="621" mass="70554">MAFKGGIPEKQFSECYPIFWNWSNNLVEDSLYGTREHPYFDDYWRSKIPALHKIECPAYIICSWGDHGIHTRGTLNAWKEISSKEKYLEIHQYQKWEWAVTPESLGRQKAFLDKYLLDHSQNEVHFWPKVRYTMRERYYSGEWRSAKAFPIESTEYTKFFPTRSGGLSRIAQGEAQSLSYDAQNGEISFDLPITDTTLEFAGHVKLRLWVEAQGAENMDLFITLRKVDGNGNQVFFPWITIIDSGPIGFGFMRVSRRELDEGKSKPYQPIHTHQRDLRLSDGEIVPVDIEIQPTSCRLRASERLQLFVSGHDYGTYPPGIPVPRHPNTVNRGKHVIHFGGQFDSHLLLPTIPPAPDSYSQNKKTVKMAVIATRILGDTDERFLHEYTGVHADMTRKIASQVPILRNYTQIIGIPRPKVDFIDTLATKSKLWDVTTILGFSTLKALWGSFQAPDYKASAGSHKFVDESTSVAILAQSVQDSLLDPISFESRDEGSAVEMVIFLARNGSSPSEEHLLSDISIRAAAVTEASRGSKLLRYVMNRSITPTDVDNLFAGTPFVTADWTTLVAFEQFWFAEMADAEAFLGNETVAHALRSLPESFDMERSIHFVGRECRVVEKDIGF</sequence>
<proteinExistence type="inferred from homology"/>
<keyword evidence="3" id="KW-0378">Hydrolase</keyword>
<reference evidence="3" key="1">
    <citation type="journal article" date="2021" name="Nat. Commun.">
        <title>Genetic determinants of endophytism in the Arabidopsis root mycobiome.</title>
        <authorList>
            <person name="Mesny F."/>
            <person name="Miyauchi S."/>
            <person name="Thiergart T."/>
            <person name="Pickel B."/>
            <person name="Atanasova L."/>
            <person name="Karlsson M."/>
            <person name="Huettel B."/>
            <person name="Barry K.W."/>
            <person name="Haridas S."/>
            <person name="Chen C."/>
            <person name="Bauer D."/>
            <person name="Andreopoulos W."/>
            <person name="Pangilinan J."/>
            <person name="LaButti K."/>
            <person name="Riley R."/>
            <person name="Lipzen A."/>
            <person name="Clum A."/>
            <person name="Drula E."/>
            <person name="Henrissat B."/>
            <person name="Kohler A."/>
            <person name="Grigoriev I.V."/>
            <person name="Martin F.M."/>
            <person name="Hacquard S."/>
        </authorList>
    </citation>
    <scope>NUCLEOTIDE SEQUENCE</scope>
    <source>
        <strain evidence="3">MPI-SDFR-AT-0068</strain>
    </source>
</reference>
<feature type="domain" description="Xaa-Pro dipeptidyl-peptidase C-terminal" evidence="2">
    <location>
        <begin position="109"/>
        <end position="347"/>
    </location>
</feature>
<dbReference type="InterPro" id="IPR029058">
    <property type="entry name" value="AB_hydrolase_fold"/>
</dbReference>
<dbReference type="Pfam" id="PF07110">
    <property type="entry name" value="EthD"/>
    <property type="match status" value="1"/>
</dbReference>
<dbReference type="Gene3D" id="3.30.70.100">
    <property type="match status" value="1"/>
</dbReference>
<keyword evidence="4" id="KW-1185">Reference proteome</keyword>
<comment type="similarity">
    <text evidence="1">Belongs to the tpcK family.</text>
</comment>
<dbReference type="Proteomes" id="UP000813427">
    <property type="component" value="Unassembled WGS sequence"/>
</dbReference>
<evidence type="ECO:0000313" key="4">
    <source>
        <dbReference type="Proteomes" id="UP000813427"/>
    </source>
</evidence>
<comment type="caution">
    <text evidence="3">The sequence shown here is derived from an EMBL/GenBank/DDBJ whole genome shotgun (WGS) entry which is preliminary data.</text>
</comment>
<name>A0A8K0WAG0_9HYPO</name>
<dbReference type="OrthoDB" id="2578740at2759"/>
<dbReference type="SUPFAM" id="SSF49785">
    <property type="entry name" value="Galactose-binding domain-like"/>
    <property type="match status" value="1"/>
</dbReference>
<dbReference type="Pfam" id="PF08530">
    <property type="entry name" value="PepX_C"/>
    <property type="match status" value="1"/>
</dbReference>
<dbReference type="InterPro" id="IPR008979">
    <property type="entry name" value="Galactose-bd-like_sf"/>
</dbReference>
<evidence type="ECO:0000313" key="3">
    <source>
        <dbReference type="EMBL" id="KAH7239497.1"/>
    </source>
</evidence>
<evidence type="ECO:0000259" key="2">
    <source>
        <dbReference type="SMART" id="SM00939"/>
    </source>
</evidence>
<dbReference type="EMBL" id="JAGPXF010000006">
    <property type="protein sequence ID" value="KAH7239497.1"/>
    <property type="molecule type" value="Genomic_DNA"/>
</dbReference>
<evidence type="ECO:0000256" key="1">
    <source>
        <dbReference type="ARBA" id="ARBA00005986"/>
    </source>
</evidence>
<organism evidence="3 4">
    <name type="scientific">Fusarium tricinctum</name>
    <dbReference type="NCBI Taxonomy" id="61284"/>
    <lineage>
        <taxon>Eukaryota</taxon>
        <taxon>Fungi</taxon>
        <taxon>Dikarya</taxon>
        <taxon>Ascomycota</taxon>
        <taxon>Pezizomycotina</taxon>
        <taxon>Sordariomycetes</taxon>
        <taxon>Hypocreomycetidae</taxon>
        <taxon>Hypocreales</taxon>
        <taxon>Nectriaceae</taxon>
        <taxon>Fusarium</taxon>
        <taxon>Fusarium tricinctum species complex</taxon>
    </lineage>
</organism>